<evidence type="ECO:0000256" key="1">
    <source>
        <dbReference type="ARBA" id="ARBA00022679"/>
    </source>
</evidence>
<dbReference type="EMBL" id="LGGW01000022">
    <property type="protein sequence ID" value="KUK90727.1"/>
    <property type="molecule type" value="Genomic_DNA"/>
</dbReference>
<feature type="domain" description="Methyltransferase" evidence="2">
    <location>
        <begin position="54"/>
        <end position="149"/>
    </location>
</feature>
<dbReference type="GO" id="GO:0008168">
    <property type="term" value="F:methyltransferase activity"/>
    <property type="evidence" value="ECO:0007669"/>
    <property type="project" value="UniProtKB-KW"/>
</dbReference>
<dbReference type="Proteomes" id="UP000055014">
    <property type="component" value="Unassembled WGS sequence"/>
</dbReference>
<dbReference type="GO" id="GO:0032259">
    <property type="term" value="P:methylation"/>
    <property type="evidence" value="ECO:0007669"/>
    <property type="project" value="UniProtKB-KW"/>
</dbReference>
<dbReference type="SUPFAM" id="SSF53335">
    <property type="entry name" value="S-adenosyl-L-methionine-dependent methyltransferases"/>
    <property type="match status" value="1"/>
</dbReference>
<name>A0A101H1A6_9BACT</name>
<dbReference type="AlphaFoldDB" id="A0A101H1A6"/>
<keyword evidence="4" id="KW-0489">Methyltransferase</keyword>
<dbReference type="InterPro" id="IPR029063">
    <property type="entry name" value="SAM-dependent_MTases_sf"/>
</dbReference>
<evidence type="ECO:0000313" key="5">
    <source>
        <dbReference type="EMBL" id="KUK90727.1"/>
    </source>
</evidence>
<dbReference type="PANTHER" id="PTHR43861">
    <property type="entry name" value="TRANS-ACONITATE 2-METHYLTRANSFERASE-RELATED"/>
    <property type="match status" value="1"/>
</dbReference>
<dbReference type="EMBL" id="LGGH01000008">
    <property type="protein sequence ID" value="KUK68526.1"/>
    <property type="molecule type" value="Genomic_DNA"/>
</dbReference>
<sequence length="220" mass="24706">MEHQYDRRKLEQEFDNLPEASPIADIDPFKGDIIAMVGALALDYLELGLEDTLLDIGTGRGRWAVAASPYCKKVIGIDISRRMLEDARINVASSGVENVEFFRGSFEDPCEETDVFRQNVNKVVAIYSLHHLTDPMKKEAVSGLAEMLMRPGRIVIGDIMWFDDPGKHKDAWDEVYFDDNETDHPASISFMREVFEASGASEIEILQVHPLVGLISATFL</sequence>
<comment type="caution">
    <text evidence="4">The sequence shown here is derived from an EMBL/GenBank/DDBJ whole genome shotgun (WGS) entry which is preliminary data.</text>
</comment>
<accession>A0A101H1A6</accession>
<reference evidence="6 7" key="2">
    <citation type="journal article" date="2015" name="MBio">
        <title>Genome-Resolved Metagenomic Analysis Reveals Roles for Candidate Phyla and Other Microbial Community Members in Biogeochemical Transformations in Oil Reservoirs.</title>
        <authorList>
            <person name="Hu P."/>
            <person name="Tom L."/>
            <person name="Singh A."/>
            <person name="Thomas B.C."/>
            <person name="Baker B.J."/>
            <person name="Piceno Y.M."/>
            <person name="Andersen G.L."/>
            <person name="Banfield J.F."/>
        </authorList>
    </citation>
    <scope>NUCLEOTIDE SEQUENCE [LARGE SCALE GENOMIC DNA]</scope>
</reference>
<protein>
    <submittedName>
        <fullName evidence="3">Class I SAM-dependent methyltransferase</fullName>
    </submittedName>
    <submittedName>
        <fullName evidence="4">Methyltransferase family protein</fullName>
    </submittedName>
</protein>
<dbReference type="Gene3D" id="3.40.50.150">
    <property type="entry name" value="Vaccinia Virus protein VP39"/>
    <property type="match status" value="1"/>
</dbReference>
<organism evidence="4 6">
    <name type="scientific">Mesotoga infera</name>
    <dbReference type="NCBI Taxonomy" id="1236046"/>
    <lineage>
        <taxon>Bacteria</taxon>
        <taxon>Thermotogati</taxon>
        <taxon>Thermotogota</taxon>
        <taxon>Thermotogae</taxon>
        <taxon>Kosmotogales</taxon>
        <taxon>Kosmotogaceae</taxon>
        <taxon>Mesotoga</taxon>
    </lineage>
</organism>
<evidence type="ECO:0000259" key="2">
    <source>
        <dbReference type="Pfam" id="PF13649"/>
    </source>
</evidence>
<dbReference type="Proteomes" id="UP000264215">
    <property type="component" value="Unassembled WGS sequence"/>
</dbReference>
<reference evidence="4" key="1">
    <citation type="journal article" date="2015" name="MBio">
        <title>Genome-resolved metagenomic analysis reveals roles for candidate phyla and other microbial community members in biogeochemical transformations in oil reservoirs.</title>
        <authorList>
            <person name="Hu P."/>
            <person name="Tom L."/>
            <person name="Singh A."/>
            <person name="Thomas B.C."/>
            <person name="Baker B.J."/>
            <person name="Piceno Y.M."/>
            <person name="Andersen G.L."/>
            <person name="Banfield J.F."/>
        </authorList>
    </citation>
    <scope>NUCLEOTIDE SEQUENCE [LARGE SCALE GENOMIC DNA]</scope>
    <source>
        <strain evidence="4">46_47</strain>
        <strain evidence="5">46_70</strain>
    </source>
</reference>
<dbReference type="CDD" id="cd02440">
    <property type="entry name" value="AdoMet_MTases"/>
    <property type="match status" value="1"/>
</dbReference>
<evidence type="ECO:0000313" key="7">
    <source>
        <dbReference type="Proteomes" id="UP000055014"/>
    </source>
</evidence>
<evidence type="ECO:0000313" key="3">
    <source>
        <dbReference type="EMBL" id="HCO69951.1"/>
    </source>
</evidence>
<proteinExistence type="predicted"/>
<evidence type="ECO:0000313" key="6">
    <source>
        <dbReference type="Proteomes" id="UP000054260"/>
    </source>
</evidence>
<keyword evidence="1 4" id="KW-0808">Transferase</keyword>
<evidence type="ECO:0000313" key="8">
    <source>
        <dbReference type="Proteomes" id="UP000264215"/>
    </source>
</evidence>
<reference evidence="3 8" key="3">
    <citation type="journal article" date="2018" name="Nat. Biotechnol.">
        <title>A standardized bacterial taxonomy based on genome phylogeny substantially revises the tree of life.</title>
        <authorList>
            <person name="Parks D.H."/>
            <person name="Chuvochina M."/>
            <person name="Waite D.W."/>
            <person name="Rinke C."/>
            <person name="Skarshewski A."/>
            <person name="Chaumeil P.A."/>
            <person name="Hugenholtz P."/>
        </authorList>
    </citation>
    <scope>NUCLEOTIDE SEQUENCE [LARGE SCALE GENOMIC DNA]</scope>
    <source>
        <strain evidence="3">UBA9905</strain>
    </source>
</reference>
<evidence type="ECO:0000313" key="4">
    <source>
        <dbReference type="EMBL" id="KUK68526.1"/>
    </source>
</evidence>
<gene>
    <name evidence="3" type="ORF">DIT26_05120</name>
    <name evidence="4" type="ORF">XD86_0121</name>
    <name evidence="5" type="ORF">XE02_0406</name>
</gene>
<dbReference type="Pfam" id="PF13649">
    <property type="entry name" value="Methyltransf_25"/>
    <property type="match status" value="1"/>
</dbReference>
<dbReference type="EMBL" id="DQBS01000122">
    <property type="protein sequence ID" value="HCO69951.1"/>
    <property type="molecule type" value="Genomic_DNA"/>
</dbReference>
<dbReference type="Proteomes" id="UP000054260">
    <property type="component" value="Unassembled WGS sequence"/>
</dbReference>
<dbReference type="InterPro" id="IPR041698">
    <property type="entry name" value="Methyltransf_25"/>
</dbReference>
<dbReference type="PATRIC" id="fig|1236046.5.peg.1553"/>